<dbReference type="Proteomes" id="UP001242995">
    <property type="component" value="Unassembled WGS sequence"/>
</dbReference>
<keyword evidence="1" id="KW-0472">Membrane</keyword>
<keyword evidence="1" id="KW-1133">Transmembrane helix</keyword>
<comment type="caution">
    <text evidence="2">The sequence shown here is derived from an EMBL/GenBank/DDBJ whole genome shotgun (WGS) entry which is preliminary data.</text>
</comment>
<evidence type="ECO:0008006" key="6">
    <source>
        <dbReference type="Google" id="ProtNLM"/>
    </source>
</evidence>
<organism evidence="2 5">
    <name type="scientific">Arthrobacter bambusae</name>
    <dbReference type="NCBI Taxonomy" id="1338426"/>
    <lineage>
        <taxon>Bacteria</taxon>
        <taxon>Bacillati</taxon>
        <taxon>Actinomycetota</taxon>
        <taxon>Actinomycetes</taxon>
        <taxon>Micrococcales</taxon>
        <taxon>Micrococcaceae</taxon>
        <taxon>Arthrobacter</taxon>
    </lineage>
</organism>
<evidence type="ECO:0000313" key="3">
    <source>
        <dbReference type="EMBL" id="MDQ0182377.1"/>
    </source>
</evidence>
<feature type="transmembrane region" description="Helical" evidence="1">
    <location>
        <begin position="44"/>
        <end position="64"/>
    </location>
</feature>
<name>A0AAW8DLC7_9MICC</name>
<evidence type="ECO:0000313" key="4">
    <source>
        <dbReference type="Proteomes" id="UP001230951"/>
    </source>
</evidence>
<gene>
    <name evidence="2" type="ORF">J2S90_003684</name>
    <name evidence="3" type="ORF">J2S93_003829</name>
</gene>
<evidence type="ECO:0000256" key="1">
    <source>
        <dbReference type="SAM" id="Phobius"/>
    </source>
</evidence>
<keyword evidence="4" id="KW-1185">Reference proteome</keyword>
<protein>
    <recommendedName>
        <fullName evidence="6">DUF3899 domain-containing protein</fullName>
    </recommendedName>
</protein>
<dbReference type="Proteomes" id="UP001230951">
    <property type="component" value="Unassembled WGS sequence"/>
</dbReference>
<proteinExistence type="predicted"/>
<dbReference type="RefSeq" id="WP_306963215.1">
    <property type="nucleotide sequence ID" value="NZ_JAUSRG010000013.1"/>
</dbReference>
<dbReference type="EMBL" id="JAUSTF010000011">
    <property type="protein sequence ID" value="MDQ0182377.1"/>
    <property type="molecule type" value="Genomic_DNA"/>
</dbReference>
<keyword evidence="1" id="KW-0812">Transmembrane</keyword>
<feature type="transmembrane region" description="Helical" evidence="1">
    <location>
        <begin position="99"/>
        <end position="117"/>
    </location>
</feature>
<sequence length="121" mass="13564">MRTIRLIKRQFLEMPQPAKTLFRCFLAFFALSFLVGALKGPEWLMLLFAFITGLAIFLFGLCIFRDVNGVATGSSRMYKESKGIPPEGFTLADVPTIKFMGFIYMCMGALAFVGLAIEAFR</sequence>
<evidence type="ECO:0000313" key="2">
    <source>
        <dbReference type="EMBL" id="MDP9906699.1"/>
    </source>
</evidence>
<reference evidence="2 4" key="1">
    <citation type="submission" date="2023-07" db="EMBL/GenBank/DDBJ databases">
        <title>Sorghum-associated microbial communities from plants grown in Nebraska, USA.</title>
        <authorList>
            <person name="Schachtman D."/>
        </authorList>
    </citation>
    <scope>NUCLEOTIDE SEQUENCE</scope>
    <source>
        <strain evidence="2">DS1006</strain>
        <strain evidence="3 4">DS1016</strain>
    </source>
</reference>
<accession>A0AAW8DLC7</accession>
<dbReference type="EMBL" id="JAUSRG010000013">
    <property type="protein sequence ID" value="MDP9906699.1"/>
    <property type="molecule type" value="Genomic_DNA"/>
</dbReference>
<feature type="transmembrane region" description="Helical" evidence="1">
    <location>
        <begin position="20"/>
        <end position="38"/>
    </location>
</feature>
<evidence type="ECO:0000313" key="5">
    <source>
        <dbReference type="Proteomes" id="UP001242995"/>
    </source>
</evidence>
<dbReference type="AlphaFoldDB" id="A0AAW8DLC7"/>